<dbReference type="InterPro" id="IPR018062">
    <property type="entry name" value="HTH_AraC-typ_CS"/>
</dbReference>
<evidence type="ECO:0000256" key="1">
    <source>
        <dbReference type="ARBA" id="ARBA00022490"/>
    </source>
</evidence>
<dbReference type="SUPFAM" id="SSF51215">
    <property type="entry name" value="Regulatory protein AraC"/>
    <property type="match status" value="1"/>
</dbReference>
<keyword evidence="2" id="KW-0805">Transcription regulation</keyword>
<dbReference type="Proteomes" id="UP001500618">
    <property type="component" value="Unassembled WGS sequence"/>
</dbReference>
<accession>A0ABN2I218</accession>
<dbReference type="Pfam" id="PF12833">
    <property type="entry name" value="HTH_18"/>
    <property type="match status" value="1"/>
</dbReference>
<comment type="caution">
    <text evidence="7">The sequence shown here is derived from an EMBL/GenBank/DDBJ whole genome shotgun (WGS) entry which is preliminary data.</text>
</comment>
<evidence type="ECO:0000313" key="7">
    <source>
        <dbReference type="EMBL" id="GAA1697308.1"/>
    </source>
</evidence>
<dbReference type="PROSITE" id="PS00041">
    <property type="entry name" value="HTH_ARAC_FAMILY_1"/>
    <property type="match status" value="1"/>
</dbReference>
<evidence type="ECO:0000313" key="8">
    <source>
        <dbReference type="Proteomes" id="UP001500618"/>
    </source>
</evidence>
<keyword evidence="3" id="KW-0238">DNA-binding</keyword>
<sequence>MTHPEPMLARLPLPVRLESPPTYWRCEPAWSWLSRPLPDFLLWCVLDGVGELTLDGRRCALRPGVCAVFAPGDAPVAEHDPQRRLLVYGMHFSVHTTEPAEAIVPPGRWQSVSDLDLLAAVARRCDSSYRRGDALGRRQAQLGLEHLLCLLWEDNLHPVVRADHRLAEIAEAIRLDPGRPWTVAELAARAALSRAQFTRRFIAYTGEPPIRYLTRARLDRARHLLTETDLTVAQVSAALGYQDQSYFARQYKRHTNHPPSHERATVGR</sequence>
<feature type="domain" description="HTH araC/xylS-type" evidence="6">
    <location>
        <begin position="167"/>
        <end position="265"/>
    </location>
</feature>
<keyword evidence="4" id="KW-0010">Activator</keyword>
<dbReference type="SMART" id="SM00342">
    <property type="entry name" value="HTH_ARAC"/>
    <property type="match status" value="1"/>
</dbReference>
<dbReference type="InterPro" id="IPR037923">
    <property type="entry name" value="HTH-like"/>
</dbReference>
<evidence type="ECO:0000256" key="4">
    <source>
        <dbReference type="ARBA" id="ARBA00023159"/>
    </source>
</evidence>
<dbReference type="InterPro" id="IPR018060">
    <property type="entry name" value="HTH_AraC"/>
</dbReference>
<evidence type="ECO:0000259" key="6">
    <source>
        <dbReference type="PROSITE" id="PS01124"/>
    </source>
</evidence>
<dbReference type="PANTHER" id="PTHR46796:SF13">
    <property type="entry name" value="HTH-TYPE TRANSCRIPTIONAL ACTIVATOR RHAS"/>
    <property type="match status" value="1"/>
</dbReference>
<dbReference type="EMBL" id="BAAANY010000020">
    <property type="protein sequence ID" value="GAA1697308.1"/>
    <property type="molecule type" value="Genomic_DNA"/>
</dbReference>
<dbReference type="SUPFAM" id="SSF46689">
    <property type="entry name" value="Homeodomain-like"/>
    <property type="match status" value="2"/>
</dbReference>
<dbReference type="RefSeq" id="WP_344313163.1">
    <property type="nucleotide sequence ID" value="NZ_BAAANY010000020.1"/>
</dbReference>
<dbReference type="InterPro" id="IPR009057">
    <property type="entry name" value="Homeodomain-like_sf"/>
</dbReference>
<dbReference type="InterPro" id="IPR050204">
    <property type="entry name" value="AraC_XylS_family_regulators"/>
</dbReference>
<dbReference type="Gene3D" id="1.10.10.60">
    <property type="entry name" value="Homeodomain-like"/>
    <property type="match status" value="2"/>
</dbReference>
<keyword evidence="1" id="KW-0963">Cytoplasm</keyword>
<evidence type="ECO:0000256" key="2">
    <source>
        <dbReference type="ARBA" id="ARBA00023015"/>
    </source>
</evidence>
<keyword evidence="8" id="KW-1185">Reference proteome</keyword>
<dbReference type="PANTHER" id="PTHR46796">
    <property type="entry name" value="HTH-TYPE TRANSCRIPTIONAL ACTIVATOR RHAS-RELATED"/>
    <property type="match status" value="1"/>
</dbReference>
<dbReference type="PROSITE" id="PS01124">
    <property type="entry name" value="HTH_ARAC_FAMILY_2"/>
    <property type="match status" value="1"/>
</dbReference>
<gene>
    <name evidence="7" type="ORF">GCM10009765_53370</name>
</gene>
<protein>
    <recommendedName>
        <fullName evidence="6">HTH araC/xylS-type domain-containing protein</fullName>
    </recommendedName>
</protein>
<name>A0ABN2I218_9ACTN</name>
<evidence type="ECO:0000256" key="3">
    <source>
        <dbReference type="ARBA" id="ARBA00023125"/>
    </source>
</evidence>
<proteinExistence type="predicted"/>
<reference evidence="7 8" key="1">
    <citation type="journal article" date="2019" name="Int. J. Syst. Evol. Microbiol.">
        <title>The Global Catalogue of Microorganisms (GCM) 10K type strain sequencing project: providing services to taxonomists for standard genome sequencing and annotation.</title>
        <authorList>
            <consortium name="The Broad Institute Genomics Platform"/>
            <consortium name="The Broad Institute Genome Sequencing Center for Infectious Disease"/>
            <person name="Wu L."/>
            <person name="Ma J."/>
        </authorList>
    </citation>
    <scope>NUCLEOTIDE SEQUENCE [LARGE SCALE GENOMIC DNA]</scope>
    <source>
        <strain evidence="7 8">JCM 14718</strain>
    </source>
</reference>
<keyword evidence="5" id="KW-0804">Transcription</keyword>
<evidence type="ECO:0000256" key="5">
    <source>
        <dbReference type="ARBA" id="ARBA00023163"/>
    </source>
</evidence>
<organism evidence="7 8">
    <name type="scientific">Fodinicola feengrottensis</name>
    <dbReference type="NCBI Taxonomy" id="435914"/>
    <lineage>
        <taxon>Bacteria</taxon>
        <taxon>Bacillati</taxon>
        <taxon>Actinomycetota</taxon>
        <taxon>Actinomycetes</taxon>
        <taxon>Mycobacteriales</taxon>
        <taxon>Fodinicola</taxon>
    </lineage>
</organism>